<dbReference type="SUPFAM" id="SSF47384">
    <property type="entry name" value="Homodimeric domain of signal transducing histidine kinase"/>
    <property type="match status" value="1"/>
</dbReference>
<evidence type="ECO:0000256" key="4">
    <source>
        <dbReference type="ARBA" id="ARBA00022679"/>
    </source>
</evidence>
<dbReference type="PANTHER" id="PTHR43065">
    <property type="entry name" value="SENSOR HISTIDINE KINASE"/>
    <property type="match status" value="1"/>
</dbReference>
<dbReference type="PRINTS" id="PR00344">
    <property type="entry name" value="BCTRLSENSOR"/>
</dbReference>
<dbReference type="PANTHER" id="PTHR43065:SF10">
    <property type="entry name" value="PEROXIDE STRESS-ACTIVATED HISTIDINE KINASE MAK3"/>
    <property type="match status" value="1"/>
</dbReference>
<evidence type="ECO:0000313" key="11">
    <source>
        <dbReference type="EMBL" id="ACF13580.1"/>
    </source>
</evidence>
<evidence type="ECO:0000256" key="7">
    <source>
        <dbReference type="ARBA" id="ARBA00022840"/>
    </source>
</evidence>
<dbReference type="STRING" id="517418.Ctha_1116"/>
<dbReference type="HOGENOM" id="CLU_039822_0_0_10"/>
<evidence type="ECO:0000256" key="1">
    <source>
        <dbReference type="ARBA" id="ARBA00000085"/>
    </source>
</evidence>
<name>B3QYF2_CHLT3</name>
<evidence type="ECO:0000259" key="10">
    <source>
        <dbReference type="PROSITE" id="PS50109"/>
    </source>
</evidence>
<proteinExistence type="predicted"/>
<dbReference type="InterPro" id="IPR004358">
    <property type="entry name" value="Sig_transdc_His_kin-like_C"/>
</dbReference>
<feature type="transmembrane region" description="Helical" evidence="9">
    <location>
        <begin position="143"/>
        <end position="163"/>
    </location>
</feature>
<dbReference type="InterPro" id="IPR003594">
    <property type="entry name" value="HATPase_dom"/>
</dbReference>
<dbReference type="Proteomes" id="UP000001208">
    <property type="component" value="Chromosome"/>
</dbReference>
<dbReference type="EMBL" id="CP001100">
    <property type="protein sequence ID" value="ACF13580.1"/>
    <property type="molecule type" value="Genomic_DNA"/>
</dbReference>
<protein>
    <recommendedName>
        <fullName evidence="2">histidine kinase</fullName>
        <ecNumber evidence="2">2.7.13.3</ecNumber>
    </recommendedName>
</protein>
<dbReference type="eggNOG" id="COG4191">
    <property type="taxonomic scope" value="Bacteria"/>
</dbReference>
<dbReference type="AlphaFoldDB" id="B3QYF2"/>
<dbReference type="KEGG" id="cts:Ctha_1116"/>
<dbReference type="Gene3D" id="1.10.287.130">
    <property type="match status" value="1"/>
</dbReference>
<evidence type="ECO:0000256" key="8">
    <source>
        <dbReference type="ARBA" id="ARBA00023012"/>
    </source>
</evidence>
<reference evidence="11 12" key="1">
    <citation type="submission" date="2008-06" db="EMBL/GenBank/DDBJ databases">
        <title>Complete sequence of Chloroherpeton thalassium ATCC 35110.</title>
        <authorList>
            <consortium name="US DOE Joint Genome Institute"/>
            <person name="Lucas S."/>
            <person name="Copeland A."/>
            <person name="Lapidus A."/>
            <person name="Glavina del Rio T."/>
            <person name="Dalin E."/>
            <person name="Tice H."/>
            <person name="Bruce D."/>
            <person name="Goodwin L."/>
            <person name="Pitluck S."/>
            <person name="Schmutz J."/>
            <person name="Larimer F."/>
            <person name="Land M."/>
            <person name="Hauser L."/>
            <person name="Kyrpides N."/>
            <person name="Mikhailova N."/>
            <person name="Liu Z."/>
            <person name="Li T."/>
            <person name="Zhao F."/>
            <person name="Overmann J."/>
            <person name="Bryant D.A."/>
            <person name="Richardson P."/>
        </authorList>
    </citation>
    <scope>NUCLEOTIDE SEQUENCE [LARGE SCALE GENOMIC DNA]</scope>
    <source>
        <strain evidence="12">ATCC 35110 / GB-78</strain>
    </source>
</reference>
<dbReference type="GO" id="GO:0005524">
    <property type="term" value="F:ATP binding"/>
    <property type="evidence" value="ECO:0007669"/>
    <property type="project" value="UniProtKB-KW"/>
</dbReference>
<comment type="catalytic activity">
    <reaction evidence="1">
        <text>ATP + protein L-histidine = ADP + protein N-phospho-L-histidine.</text>
        <dbReference type="EC" id="2.7.13.3"/>
    </reaction>
</comment>
<keyword evidence="8" id="KW-0902">Two-component regulatory system</keyword>
<gene>
    <name evidence="11" type="ordered locus">Ctha_1116</name>
</gene>
<evidence type="ECO:0000256" key="9">
    <source>
        <dbReference type="SAM" id="Phobius"/>
    </source>
</evidence>
<keyword evidence="4" id="KW-0808">Transferase</keyword>
<evidence type="ECO:0000256" key="5">
    <source>
        <dbReference type="ARBA" id="ARBA00022741"/>
    </source>
</evidence>
<keyword evidence="7" id="KW-0067">ATP-binding</keyword>
<keyword evidence="9" id="KW-1133">Transmembrane helix</keyword>
<evidence type="ECO:0000313" key="12">
    <source>
        <dbReference type="Proteomes" id="UP000001208"/>
    </source>
</evidence>
<dbReference type="InterPro" id="IPR036890">
    <property type="entry name" value="HATPase_C_sf"/>
</dbReference>
<evidence type="ECO:0000256" key="3">
    <source>
        <dbReference type="ARBA" id="ARBA00022553"/>
    </source>
</evidence>
<organism evidence="11 12">
    <name type="scientific">Chloroherpeton thalassium (strain ATCC 35110 / GB-78)</name>
    <dbReference type="NCBI Taxonomy" id="517418"/>
    <lineage>
        <taxon>Bacteria</taxon>
        <taxon>Pseudomonadati</taxon>
        <taxon>Chlorobiota</taxon>
        <taxon>Chlorobiia</taxon>
        <taxon>Chlorobiales</taxon>
        <taxon>Chloroherpetonaceae</taxon>
        <taxon>Chloroherpeton</taxon>
    </lineage>
</organism>
<dbReference type="EC" id="2.7.13.3" evidence="2"/>
<dbReference type="Gene3D" id="3.30.565.10">
    <property type="entry name" value="Histidine kinase-like ATPase, C-terminal domain"/>
    <property type="match status" value="1"/>
</dbReference>
<dbReference type="CDD" id="cd00082">
    <property type="entry name" value="HisKA"/>
    <property type="match status" value="1"/>
</dbReference>
<dbReference type="OrthoDB" id="9783713at2"/>
<dbReference type="RefSeq" id="WP_012499664.1">
    <property type="nucleotide sequence ID" value="NC_011026.1"/>
</dbReference>
<keyword evidence="6 11" id="KW-0418">Kinase</keyword>
<accession>B3QYF2</accession>
<sequence>MKSSHIKIFFIIAATIGASLLFYYTQDTVTKIRERQRQAISLWVKTLKMVIVSDSKELSYIYSEIITNIDFPAVLTDAENNPVTWRNVPLDEADSDTVKIKRLRELVAQMDKAYEPVAVKIGDTLTLQIVHYGDSSLIKTLQIAPLISLAFVALFFFVAYLSFKYIKQSEESNIWVGMAKETAHQLGTPISALMGWLELLKIYIGNPERQSQIIMDMQADVNRLNRVATRFSKIGSNGELKLENLAEMVEGVFNYYRKRIPNMGKNIELRLLEAGDVDVKVNRELMEWVLENITKNAIDSIENGQGQITAKLTDEERFVCIEITDSGKGIPSKNKKDIFRPGFSTKERGWGLGLSLAKRIVEDYHHGKLILKDSAVGKGSTFLIKLRKMLN</sequence>
<feature type="domain" description="Histidine kinase" evidence="10">
    <location>
        <begin position="181"/>
        <end position="390"/>
    </location>
</feature>
<feature type="transmembrane region" description="Helical" evidence="9">
    <location>
        <begin position="6"/>
        <end position="25"/>
    </location>
</feature>
<dbReference type="InterPro" id="IPR036097">
    <property type="entry name" value="HisK_dim/P_sf"/>
</dbReference>
<keyword evidence="12" id="KW-1185">Reference proteome</keyword>
<keyword evidence="5" id="KW-0547">Nucleotide-binding</keyword>
<dbReference type="InterPro" id="IPR005467">
    <property type="entry name" value="His_kinase_dom"/>
</dbReference>
<dbReference type="SUPFAM" id="SSF55874">
    <property type="entry name" value="ATPase domain of HSP90 chaperone/DNA topoisomerase II/histidine kinase"/>
    <property type="match status" value="1"/>
</dbReference>
<evidence type="ECO:0000256" key="6">
    <source>
        <dbReference type="ARBA" id="ARBA00022777"/>
    </source>
</evidence>
<dbReference type="SMART" id="SM00387">
    <property type="entry name" value="HATPase_c"/>
    <property type="match status" value="1"/>
</dbReference>
<dbReference type="InterPro" id="IPR003661">
    <property type="entry name" value="HisK_dim/P_dom"/>
</dbReference>
<keyword evidence="3" id="KW-0597">Phosphoprotein</keyword>
<dbReference type="Pfam" id="PF02518">
    <property type="entry name" value="HATPase_c"/>
    <property type="match status" value="1"/>
</dbReference>
<dbReference type="GO" id="GO:0000155">
    <property type="term" value="F:phosphorelay sensor kinase activity"/>
    <property type="evidence" value="ECO:0007669"/>
    <property type="project" value="InterPro"/>
</dbReference>
<dbReference type="PROSITE" id="PS50109">
    <property type="entry name" value="HIS_KIN"/>
    <property type="match status" value="1"/>
</dbReference>
<keyword evidence="9" id="KW-0472">Membrane</keyword>
<keyword evidence="9" id="KW-0812">Transmembrane</keyword>
<evidence type="ECO:0000256" key="2">
    <source>
        <dbReference type="ARBA" id="ARBA00012438"/>
    </source>
</evidence>